<evidence type="ECO:0000256" key="1">
    <source>
        <dbReference type="SAM" id="MobiDB-lite"/>
    </source>
</evidence>
<keyword evidence="2" id="KW-0472">Membrane</keyword>
<feature type="compositionally biased region" description="Basic and acidic residues" evidence="1">
    <location>
        <begin position="1"/>
        <end position="52"/>
    </location>
</feature>
<keyword evidence="2" id="KW-0812">Transmembrane</keyword>
<feature type="transmembrane region" description="Helical" evidence="2">
    <location>
        <begin position="163"/>
        <end position="182"/>
    </location>
</feature>
<feature type="transmembrane region" description="Helical" evidence="2">
    <location>
        <begin position="65"/>
        <end position="83"/>
    </location>
</feature>
<organism evidence="3 4">
    <name type="scientific">Georgenia yuyongxinii</name>
    <dbReference type="NCBI Taxonomy" id="2589797"/>
    <lineage>
        <taxon>Bacteria</taxon>
        <taxon>Bacillati</taxon>
        <taxon>Actinomycetota</taxon>
        <taxon>Actinomycetes</taxon>
        <taxon>Micrococcales</taxon>
        <taxon>Bogoriellaceae</taxon>
        <taxon>Georgenia</taxon>
    </lineage>
</organism>
<feature type="transmembrane region" description="Helical" evidence="2">
    <location>
        <begin position="95"/>
        <end position="117"/>
    </location>
</feature>
<dbReference type="Proteomes" id="UP000318693">
    <property type="component" value="Unassembled WGS sequence"/>
</dbReference>
<gene>
    <name evidence="3" type="ORF">FJ693_14925</name>
</gene>
<accession>A0A552WMU1</accession>
<sequence>MGEEHEASMQTLDRPREQRAHGGARRRGDQRVGQDASDRGVLPDEGATHSGRENVPFGSRASMRFGAAVYGSFLVASVVGLAFEAGRDAREMTLSAFGSMLVFWLAHWWSEVVGAHITAGEKFRRRDALVIARREWPLVEAAVVPTLALALAWVGAWSRETGAALAMAAAIAQIVGWGLVAGRRAGATWLRAGLFAAVEGALGVVLLLLERLIH</sequence>
<name>A0A552WMU1_9MICO</name>
<feature type="region of interest" description="Disordered" evidence="1">
    <location>
        <begin position="1"/>
        <end position="55"/>
    </location>
</feature>
<dbReference type="EMBL" id="VJXR01000054">
    <property type="protein sequence ID" value="TRW44115.1"/>
    <property type="molecule type" value="Genomic_DNA"/>
</dbReference>
<dbReference type="RefSeq" id="WP_143419271.1">
    <property type="nucleotide sequence ID" value="NZ_VJXR01000054.1"/>
</dbReference>
<evidence type="ECO:0000256" key="2">
    <source>
        <dbReference type="SAM" id="Phobius"/>
    </source>
</evidence>
<evidence type="ECO:0000313" key="3">
    <source>
        <dbReference type="EMBL" id="TRW44115.1"/>
    </source>
</evidence>
<comment type="caution">
    <text evidence="3">The sequence shown here is derived from an EMBL/GenBank/DDBJ whole genome shotgun (WGS) entry which is preliminary data.</text>
</comment>
<feature type="transmembrane region" description="Helical" evidence="2">
    <location>
        <begin position="189"/>
        <end position="209"/>
    </location>
</feature>
<keyword evidence="4" id="KW-1185">Reference proteome</keyword>
<evidence type="ECO:0000313" key="4">
    <source>
        <dbReference type="Proteomes" id="UP000318693"/>
    </source>
</evidence>
<feature type="transmembrane region" description="Helical" evidence="2">
    <location>
        <begin position="138"/>
        <end position="157"/>
    </location>
</feature>
<dbReference type="AlphaFoldDB" id="A0A552WMU1"/>
<reference evidence="3 4" key="1">
    <citation type="submission" date="2019-07" db="EMBL/GenBank/DDBJ databases">
        <title>Georgenia wutianyii sp. nov. and Georgenia *** sp. nov. isolated from plateau pika (Ochotona curzoniae) in the Qinghai-Tibet plateau of China.</title>
        <authorList>
            <person name="Tian Z."/>
        </authorList>
    </citation>
    <scope>NUCLEOTIDE SEQUENCE [LARGE SCALE GENOMIC DNA]</scope>
    <source>
        <strain evidence="3 4">Z446</strain>
    </source>
</reference>
<protein>
    <submittedName>
        <fullName evidence="3">Uncharacterized protein</fullName>
    </submittedName>
</protein>
<keyword evidence="2" id="KW-1133">Transmembrane helix</keyword>
<proteinExistence type="predicted"/>